<protein>
    <submittedName>
        <fullName evidence="2">Uncharacterized protein</fullName>
    </submittedName>
</protein>
<dbReference type="Proteomes" id="UP000095287">
    <property type="component" value="Unplaced"/>
</dbReference>
<accession>A0A1I7YG56</accession>
<keyword evidence="1" id="KW-1185">Reference proteome</keyword>
<evidence type="ECO:0000313" key="2">
    <source>
        <dbReference type="WBParaSite" id="L893_g15784.t1"/>
    </source>
</evidence>
<dbReference type="WBParaSite" id="L893_g15784.t1">
    <property type="protein sequence ID" value="L893_g15784.t1"/>
    <property type="gene ID" value="L893_g15784"/>
</dbReference>
<dbReference type="PROSITE" id="PS51257">
    <property type="entry name" value="PROKAR_LIPOPROTEIN"/>
    <property type="match status" value="1"/>
</dbReference>
<evidence type="ECO:0000313" key="1">
    <source>
        <dbReference type="Proteomes" id="UP000095287"/>
    </source>
</evidence>
<organism evidence="1 2">
    <name type="scientific">Steinernema glaseri</name>
    <dbReference type="NCBI Taxonomy" id="37863"/>
    <lineage>
        <taxon>Eukaryota</taxon>
        <taxon>Metazoa</taxon>
        <taxon>Ecdysozoa</taxon>
        <taxon>Nematoda</taxon>
        <taxon>Chromadorea</taxon>
        <taxon>Rhabditida</taxon>
        <taxon>Tylenchina</taxon>
        <taxon>Panagrolaimomorpha</taxon>
        <taxon>Strongyloidoidea</taxon>
        <taxon>Steinernematidae</taxon>
        <taxon>Steinernema</taxon>
    </lineage>
</organism>
<reference evidence="2" key="1">
    <citation type="submission" date="2016-11" db="UniProtKB">
        <authorList>
            <consortium name="WormBaseParasite"/>
        </authorList>
    </citation>
    <scope>IDENTIFICATION</scope>
</reference>
<sequence>MNRTNDAKLLPTQKTTTTMSITLACDPSLPRDWHSLCPSKATTPLSQQESAARSRIVFIYASVHTHMLQCPMIAIRSSRSSCG</sequence>
<proteinExistence type="predicted"/>
<dbReference type="AlphaFoldDB" id="A0A1I7YG56"/>
<name>A0A1I7YG56_9BILA</name>